<dbReference type="PANTHER" id="PTHR44376">
    <property type="entry name" value="TRANSCRIPTIONAL REGULATOR OF FILAMENTOUS GROWTH FLO8"/>
    <property type="match status" value="1"/>
</dbReference>
<dbReference type="AlphaFoldDB" id="A0A4S4DB80"/>
<comment type="caution">
    <text evidence="2">The sequence shown here is derived from an EMBL/GenBank/DDBJ whole genome shotgun (WGS) entry which is preliminary data.</text>
</comment>
<keyword evidence="3" id="KW-1185">Reference proteome</keyword>
<protein>
    <submittedName>
        <fullName evidence="2">Uncharacterized protein</fullName>
    </submittedName>
</protein>
<sequence>MANPTEWNNRATWVSPILLFLFERYLFDYLQKRGLHETAELFWHEANLSFDPSSRPALDVPDGFLHEWWLTFYDMFKASQAKNPVNKEGSSYAVEKVTYVGQQGDPSPLREQEVDKQPIRELTASSDFGLSTGGNLMPFMGCHSMKTEQNFQGLASFEPQQKSSTLSKGFYHPSNLGNISTQGVGPSICATLKTEKIAPNESGRKRKHSTCSEDGSNGVPGGADYRSETSSPICKSFNGTLKLSSFHVDGNKDEGKTSSSNSRTNHTTTDTNSSIGKFSEHF</sequence>
<reference evidence="2 3" key="1">
    <citation type="journal article" date="2018" name="Proc. Natl. Acad. Sci. U.S.A.">
        <title>Draft genome sequence of Camellia sinensis var. sinensis provides insights into the evolution of the tea genome and tea quality.</title>
        <authorList>
            <person name="Wei C."/>
            <person name="Yang H."/>
            <person name="Wang S."/>
            <person name="Zhao J."/>
            <person name="Liu C."/>
            <person name="Gao L."/>
            <person name="Xia E."/>
            <person name="Lu Y."/>
            <person name="Tai Y."/>
            <person name="She G."/>
            <person name="Sun J."/>
            <person name="Cao H."/>
            <person name="Tong W."/>
            <person name="Gao Q."/>
            <person name="Li Y."/>
            <person name="Deng W."/>
            <person name="Jiang X."/>
            <person name="Wang W."/>
            <person name="Chen Q."/>
            <person name="Zhang S."/>
            <person name="Li H."/>
            <person name="Wu J."/>
            <person name="Wang P."/>
            <person name="Li P."/>
            <person name="Shi C."/>
            <person name="Zheng F."/>
            <person name="Jian J."/>
            <person name="Huang B."/>
            <person name="Shan D."/>
            <person name="Shi M."/>
            <person name="Fang C."/>
            <person name="Yue Y."/>
            <person name="Li F."/>
            <person name="Li D."/>
            <person name="Wei S."/>
            <person name="Han B."/>
            <person name="Jiang C."/>
            <person name="Yin Y."/>
            <person name="Xia T."/>
            <person name="Zhang Z."/>
            <person name="Bennetzen J.L."/>
            <person name="Zhao S."/>
            <person name="Wan X."/>
        </authorList>
    </citation>
    <scope>NUCLEOTIDE SEQUENCE [LARGE SCALE GENOMIC DNA]</scope>
    <source>
        <strain evidence="3">cv. Shuchazao</strain>
        <tissue evidence="2">Leaf</tissue>
    </source>
</reference>
<dbReference type="InterPro" id="IPR044716">
    <property type="entry name" value="LEUNIG-like"/>
</dbReference>
<organism evidence="2 3">
    <name type="scientific">Camellia sinensis var. sinensis</name>
    <name type="common">China tea</name>
    <dbReference type="NCBI Taxonomy" id="542762"/>
    <lineage>
        <taxon>Eukaryota</taxon>
        <taxon>Viridiplantae</taxon>
        <taxon>Streptophyta</taxon>
        <taxon>Embryophyta</taxon>
        <taxon>Tracheophyta</taxon>
        <taxon>Spermatophyta</taxon>
        <taxon>Magnoliopsida</taxon>
        <taxon>eudicotyledons</taxon>
        <taxon>Gunneridae</taxon>
        <taxon>Pentapetalae</taxon>
        <taxon>asterids</taxon>
        <taxon>Ericales</taxon>
        <taxon>Theaceae</taxon>
        <taxon>Camellia</taxon>
    </lineage>
</organism>
<dbReference type="PANTHER" id="PTHR44376:SF8">
    <property type="entry name" value="TRANSCRIPTIONAL COREPRESSOR LEUNIG-LIKE"/>
    <property type="match status" value="1"/>
</dbReference>
<evidence type="ECO:0000256" key="1">
    <source>
        <dbReference type="SAM" id="MobiDB-lite"/>
    </source>
</evidence>
<name>A0A4S4DB80_CAMSN</name>
<evidence type="ECO:0000313" key="2">
    <source>
        <dbReference type="EMBL" id="THF99822.1"/>
    </source>
</evidence>
<gene>
    <name evidence="2" type="ORF">TEA_002330</name>
</gene>
<evidence type="ECO:0000313" key="3">
    <source>
        <dbReference type="Proteomes" id="UP000306102"/>
    </source>
</evidence>
<feature type="region of interest" description="Disordered" evidence="1">
    <location>
        <begin position="245"/>
        <end position="282"/>
    </location>
</feature>
<feature type="region of interest" description="Disordered" evidence="1">
    <location>
        <begin position="199"/>
        <end position="229"/>
    </location>
</feature>
<accession>A0A4S4DB80</accession>
<proteinExistence type="predicted"/>
<feature type="compositionally biased region" description="Low complexity" evidence="1">
    <location>
        <begin position="257"/>
        <end position="274"/>
    </location>
</feature>
<dbReference type="InterPro" id="IPR006594">
    <property type="entry name" value="LisH"/>
</dbReference>
<dbReference type="PROSITE" id="PS50896">
    <property type="entry name" value="LISH"/>
    <property type="match status" value="1"/>
</dbReference>
<dbReference type="STRING" id="542762.A0A4S4DB80"/>
<dbReference type="EMBL" id="SDRB02011842">
    <property type="protein sequence ID" value="THF99822.1"/>
    <property type="molecule type" value="Genomic_DNA"/>
</dbReference>
<dbReference type="GO" id="GO:0003714">
    <property type="term" value="F:transcription corepressor activity"/>
    <property type="evidence" value="ECO:0007669"/>
    <property type="project" value="InterPro"/>
</dbReference>
<dbReference type="Proteomes" id="UP000306102">
    <property type="component" value="Unassembled WGS sequence"/>
</dbReference>